<protein>
    <submittedName>
        <fullName evidence="2">Uncharacterized protein</fullName>
    </submittedName>
</protein>
<feature type="region of interest" description="Disordered" evidence="1">
    <location>
        <begin position="1"/>
        <end position="34"/>
    </location>
</feature>
<proteinExistence type="predicted"/>
<reference evidence="3" key="1">
    <citation type="submission" date="2013-09" db="EMBL/GenBank/DDBJ databases">
        <title>Corchorus olitorius genome sequencing.</title>
        <authorList>
            <person name="Alam M."/>
            <person name="Haque M.S."/>
            <person name="Islam M.S."/>
            <person name="Emdad E.M."/>
            <person name="Islam M.M."/>
            <person name="Ahmed B."/>
            <person name="Halim A."/>
            <person name="Hossen Q.M.M."/>
            <person name="Hossain M.Z."/>
            <person name="Ahmed R."/>
            <person name="Khan M.M."/>
            <person name="Islam R."/>
            <person name="Rashid M.M."/>
            <person name="Khan S.A."/>
            <person name="Rahman M.S."/>
            <person name="Alam M."/>
            <person name="Yahiya A.S."/>
            <person name="Khan M.S."/>
            <person name="Azam M.S."/>
            <person name="Haque T."/>
            <person name="Lashkar M.Z.H."/>
            <person name="Akhand A.I."/>
            <person name="Morshed G."/>
            <person name="Roy S."/>
            <person name="Uddin K.S."/>
            <person name="Rabeya T."/>
            <person name="Hossain A.S."/>
            <person name="Chowdhury A."/>
            <person name="Snigdha A.R."/>
            <person name="Mortoza M.S."/>
            <person name="Matin S.A."/>
            <person name="Hoque S.M.E."/>
            <person name="Islam M.K."/>
            <person name="Roy D.K."/>
            <person name="Haider R."/>
            <person name="Moosa M.M."/>
            <person name="Elias S.M."/>
            <person name="Hasan A.M."/>
            <person name="Jahan S."/>
            <person name="Shafiuddin M."/>
            <person name="Mahmood N."/>
            <person name="Shommy N.S."/>
        </authorList>
    </citation>
    <scope>NUCLEOTIDE SEQUENCE [LARGE SCALE GENOMIC DNA]</scope>
    <source>
        <strain evidence="3">cv. O-4</strain>
    </source>
</reference>
<comment type="caution">
    <text evidence="2">The sequence shown here is derived from an EMBL/GenBank/DDBJ whole genome shotgun (WGS) entry which is preliminary data.</text>
</comment>
<dbReference type="Proteomes" id="UP000187203">
    <property type="component" value="Unassembled WGS sequence"/>
</dbReference>
<sequence length="147" mass="16522">MLPPAPSRDEQRRQHRHVHQREKHRGERHQHGSEQHVVVIQRHDGTPQRGGVPVAAAVHLGNRKDVRDDVDDEARHHQRQQHRQPLALVAVQLHAAARAVRLFIERNDFVAMQGVAMLASDPGIRIAGQRLRDRGGLGVEGIARCAP</sequence>
<evidence type="ECO:0000313" key="3">
    <source>
        <dbReference type="Proteomes" id="UP000187203"/>
    </source>
</evidence>
<evidence type="ECO:0000256" key="1">
    <source>
        <dbReference type="SAM" id="MobiDB-lite"/>
    </source>
</evidence>
<name>A0A1R3L205_9ROSI</name>
<evidence type="ECO:0000313" key="2">
    <source>
        <dbReference type="EMBL" id="OMP13372.1"/>
    </source>
</evidence>
<accession>A0A1R3L205</accession>
<dbReference type="AlphaFoldDB" id="A0A1R3L205"/>
<organism evidence="2 3">
    <name type="scientific">Corchorus olitorius</name>
    <dbReference type="NCBI Taxonomy" id="93759"/>
    <lineage>
        <taxon>Eukaryota</taxon>
        <taxon>Viridiplantae</taxon>
        <taxon>Streptophyta</taxon>
        <taxon>Embryophyta</taxon>
        <taxon>Tracheophyta</taxon>
        <taxon>Spermatophyta</taxon>
        <taxon>Magnoliopsida</taxon>
        <taxon>eudicotyledons</taxon>
        <taxon>Gunneridae</taxon>
        <taxon>Pentapetalae</taxon>
        <taxon>rosids</taxon>
        <taxon>malvids</taxon>
        <taxon>Malvales</taxon>
        <taxon>Malvaceae</taxon>
        <taxon>Grewioideae</taxon>
        <taxon>Apeibeae</taxon>
        <taxon>Corchorus</taxon>
    </lineage>
</organism>
<feature type="compositionally biased region" description="Basic residues" evidence="1">
    <location>
        <begin position="13"/>
        <end position="28"/>
    </location>
</feature>
<feature type="region of interest" description="Disordered" evidence="1">
    <location>
        <begin position="61"/>
        <end position="83"/>
    </location>
</feature>
<keyword evidence="3" id="KW-1185">Reference proteome</keyword>
<dbReference type="EMBL" id="AWUE01004459">
    <property type="protein sequence ID" value="OMP13372.1"/>
    <property type="molecule type" value="Genomic_DNA"/>
</dbReference>
<gene>
    <name evidence="2" type="ORF">COLO4_01808</name>
</gene>